<comment type="caution">
    <text evidence="4">The sequence shown here is derived from an EMBL/GenBank/DDBJ whole genome shotgun (WGS) entry which is preliminary data.</text>
</comment>
<dbReference type="EMBL" id="JAGRPV010000001">
    <property type="protein sequence ID" value="MDI4643498.1"/>
    <property type="molecule type" value="Genomic_DNA"/>
</dbReference>
<evidence type="ECO:0000259" key="3">
    <source>
        <dbReference type="Pfam" id="PF22725"/>
    </source>
</evidence>
<proteinExistence type="predicted"/>
<dbReference type="Gene3D" id="3.40.50.720">
    <property type="entry name" value="NAD(P)-binding Rossmann-like Domain"/>
    <property type="match status" value="1"/>
</dbReference>
<dbReference type="InterPro" id="IPR000683">
    <property type="entry name" value="Gfo/Idh/MocA-like_OxRdtase_N"/>
</dbReference>
<dbReference type="SUPFAM" id="SSF51735">
    <property type="entry name" value="NAD(P)-binding Rossmann-fold domains"/>
    <property type="match status" value="1"/>
</dbReference>
<feature type="domain" description="Gfo/Idh/MocA-like oxidoreductase N-terminal" evidence="2">
    <location>
        <begin position="15"/>
        <end position="120"/>
    </location>
</feature>
<evidence type="ECO:0000256" key="1">
    <source>
        <dbReference type="ARBA" id="ARBA00023002"/>
    </source>
</evidence>
<evidence type="ECO:0000313" key="4">
    <source>
        <dbReference type="EMBL" id="MDI4643498.1"/>
    </source>
</evidence>
<reference evidence="4" key="1">
    <citation type="submission" date="2023-04" db="EMBL/GenBank/DDBJ databases">
        <title>Comparative genomic analysis of Cohnella hashimotonis sp. nov., isolated from the International Space Station.</title>
        <authorList>
            <person name="Venkateswaran K."/>
            <person name="Simpson A."/>
        </authorList>
    </citation>
    <scope>NUCLEOTIDE SEQUENCE</scope>
    <source>
        <strain evidence="4">F6_2S_P_1</strain>
    </source>
</reference>
<keyword evidence="5" id="KW-1185">Reference proteome</keyword>
<sequence>MKRLALLGCWNPYHASDYVREVAVADDARLVAVWDDEPARGKAFAAEHGLPFAGDLDALLLGGELDGAIVPAAPNGTPGYAVIAAARAGVPILADHIYATSAAEAEAIGAEVRRAGVPFAMDLPLLDWPINLAAVATARAGRLGRIVSVRIRNAHGGAIHGELPERFGRAPAGIETDLGAHGLYLMRALLGMPQTVVAAGCLLSGWQVPDQAASLFEFAGGAFAVLEASNVSAGSPFAIEVYGTEGCWLGRADSGWHRRLLRRSDAVLAGYDRQGRALASDFLWESAPEAVPGVVSRWLRTLASGKGGIVNDETVGDAGLAGLMEGADVAALLEAVRQSFADGGRIVLSY</sequence>
<dbReference type="PANTHER" id="PTHR43818:SF11">
    <property type="entry name" value="BCDNA.GH03377"/>
    <property type="match status" value="1"/>
</dbReference>
<dbReference type="Gene3D" id="3.30.360.10">
    <property type="entry name" value="Dihydrodipicolinate Reductase, domain 2"/>
    <property type="match status" value="1"/>
</dbReference>
<dbReference type="InterPro" id="IPR050463">
    <property type="entry name" value="Gfo/Idh/MocA_oxidrdct_glycsds"/>
</dbReference>
<feature type="domain" description="GFO/IDH/MocA-like oxidoreductase" evidence="3">
    <location>
        <begin position="137"/>
        <end position="246"/>
    </location>
</feature>
<accession>A0ABT6T9J6</accession>
<dbReference type="InterPro" id="IPR055170">
    <property type="entry name" value="GFO_IDH_MocA-like_dom"/>
</dbReference>
<dbReference type="Pfam" id="PF22725">
    <property type="entry name" value="GFO_IDH_MocA_C3"/>
    <property type="match status" value="1"/>
</dbReference>
<dbReference type="Proteomes" id="UP001161691">
    <property type="component" value="Unassembled WGS sequence"/>
</dbReference>
<keyword evidence="1" id="KW-0560">Oxidoreductase</keyword>
<organism evidence="4 5">
    <name type="scientific">Cohnella hashimotonis</name>
    <dbReference type="NCBI Taxonomy" id="2826895"/>
    <lineage>
        <taxon>Bacteria</taxon>
        <taxon>Bacillati</taxon>
        <taxon>Bacillota</taxon>
        <taxon>Bacilli</taxon>
        <taxon>Bacillales</taxon>
        <taxon>Paenibacillaceae</taxon>
        <taxon>Cohnella</taxon>
    </lineage>
</organism>
<evidence type="ECO:0000313" key="5">
    <source>
        <dbReference type="Proteomes" id="UP001161691"/>
    </source>
</evidence>
<dbReference type="InterPro" id="IPR036291">
    <property type="entry name" value="NAD(P)-bd_dom_sf"/>
</dbReference>
<gene>
    <name evidence="4" type="ORF">KB449_00940</name>
</gene>
<dbReference type="Pfam" id="PF01408">
    <property type="entry name" value="GFO_IDH_MocA"/>
    <property type="match status" value="1"/>
</dbReference>
<dbReference type="RefSeq" id="WP_282912704.1">
    <property type="nucleotide sequence ID" value="NZ_JAGRPV010000001.1"/>
</dbReference>
<evidence type="ECO:0000259" key="2">
    <source>
        <dbReference type="Pfam" id="PF01408"/>
    </source>
</evidence>
<dbReference type="PANTHER" id="PTHR43818">
    <property type="entry name" value="BCDNA.GH03377"/>
    <property type="match status" value="1"/>
</dbReference>
<dbReference type="SUPFAM" id="SSF55347">
    <property type="entry name" value="Glyceraldehyde-3-phosphate dehydrogenase-like, C-terminal domain"/>
    <property type="match status" value="1"/>
</dbReference>
<protein>
    <submittedName>
        <fullName evidence="4">Gfo/Idh/MocA family oxidoreductase</fullName>
    </submittedName>
</protein>
<name>A0ABT6T9J6_9BACL</name>